<dbReference type="GO" id="GO:0016810">
    <property type="term" value="F:hydrolase activity, acting on carbon-nitrogen (but not peptide) bonds"/>
    <property type="evidence" value="ECO:0007669"/>
    <property type="project" value="InterPro"/>
</dbReference>
<dbReference type="InterPro" id="IPR006680">
    <property type="entry name" value="Amidohydro-rel"/>
</dbReference>
<proteinExistence type="predicted"/>
<reference evidence="2 3" key="1">
    <citation type="submission" date="2017-08" db="EMBL/GenBank/DDBJ databases">
        <title>Pleomorphomonas carboxidotrophicus sp. nov., a new mesophilic hydrogenogenic carboxidotroph.</title>
        <authorList>
            <person name="Esquivel-Elizondo S."/>
            <person name="Krajmalnik-Brown R."/>
            <person name="Maldonado J."/>
        </authorList>
    </citation>
    <scope>NUCLEOTIDE SEQUENCE [LARGE SCALE GENOMIC DNA]</scope>
    <source>
        <strain evidence="2 3">SVCO-16</strain>
    </source>
</reference>
<dbReference type="SUPFAM" id="SSF51338">
    <property type="entry name" value="Composite domain of metallo-dependent hydrolases"/>
    <property type="match status" value="1"/>
</dbReference>
<gene>
    <name evidence="2" type="ORF">CJ014_25310</name>
</gene>
<dbReference type="CDD" id="cd01299">
    <property type="entry name" value="Met_dep_hydrolase_A"/>
    <property type="match status" value="1"/>
</dbReference>
<dbReference type="EMBL" id="NQVN01000034">
    <property type="protein sequence ID" value="PIO96430.1"/>
    <property type="molecule type" value="Genomic_DNA"/>
</dbReference>
<dbReference type="InterPro" id="IPR011059">
    <property type="entry name" value="Metal-dep_hydrolase_composite"/>
</dbReference>
<dbReference type="Gene3D" id="3.20.20.140">
    <property type="entry name" value="Metal-dependent hydrolases"/>
    <property type="match status" value="1"/>
</dbReference>
<protein>
    <recommendedName>
        <fullName evidence="1">Amidohydrolase-related domain-containing protein</fullName>
    </recommendedName>
</protein>
<dbReference type="PANTHER" id="PTHR43135:SF3">
    <property type="entry name" value="ALPHA-D-RIBOSE 1-METHYLPHOSPHONATE 5-TRIPHOSPHATE DIPHOSPHATASE"/>
    <property type="match status" value="1"/>
</dbReference>
<dbReference type="InterPro" id="IPR057744">
    <property type="entry name" value="OTAase-like"/>
</dbReference>
<dbReference type="RefSeq" id="WP_100083298.1">
    <property type="nucleotide sequence ID" value="NZ_NQVN01000034.1"/>
</dbReference>
<accession>A0A2G9WQL2</accession>
<evidence type="ECO:0000313" key="3">
    <source>
        <dbReference type="Proteomes" id="UP000231070"/>
    </source>
</evidence>
<comment type="caution">
    <text evidence="2">The sequence shown here is derived from an EMBL/GenBank/DDBJ whole genome shotgun (WGS) entry which is preliminary data.</text>
</comment>
<evidence type="ECO:0000259" key="1">
    <source>
        <dbReference type="Pfam" id="PF01979"/>
    </source>
</evidence>
<keyword evidence="3" id="KW-1185">Reference proteome</keyword>
<dbReference type="SUPFAM" id="SSF51556">
    <property type="entry name" value="Metallo-dependent hydrolases"/>
    <property type="match status" value="1"/>
</dbReference>
<dbReference type="OrthoDB" id="9782972at2"/>
<evidence type="ECO:0000313" key="2">
    <source>
        <dbReference type="EMBL" id="PIO96430.1"/>
    </source>
</evidence>
<dbReference type="Pfam" id="PF01979">
    <property type="entry name" value="Amidohydro_1"/>
    <property type="match status" value="1"/>
</dbReference>
<dbReference type="Proteomes" id="UP000231070">
    <property type="component" value="Unassembled WGS sequence"/>
</dbReference>
<dbReference type="InterPro" id="IPR032466">
    <property type="entry name" value="Metal_Hydrolase"/>
</dbReference>
<organism evidence="2 3">
    <name type="scientific">Pleomorphomonas carboxyditropha</name>
    <dbReference type="NCBI Taxonomy" id="2023338"/>
    <lineage>
        <taxon>Bacteria</taxon>
        <taxon>Pseudomonadati</taxon>
        <taxon>Pseudomonadota</taxon>
        <taxon>Alphaproteobacteria</taxon>
        <taxon>Hyphomicrobiales</taxon>
        <taxon>Pleomorphomonadaceae</taxon>
        <taxon>Pleomorphomonas</taxon>
    </lineage>
</organism>
<feature type="domain" description="Amidohydrolase-related" evidence="1">
    <location>
        <begin position="60"/>
        <end position="413"/>
    </location>
</feature>
<dbReference type="Gene3D" id="2.30.40.10">
    <property type="entry name" value="Urease, subunit C, domain 1"/>
    <property type="match status" value="1"/>
</dbReference>
<dbReference type="AlphaFoldDB" id="A0A2G9WQL2"/>
<sequence>MIESMEPAVIKAGRLIDGTGGKVQEDVGILVLKGRIAAIGHRDAIEAPADARVIDLGRRTLLPGMVDAHMHFFGVPSHELHKLPTEREAYRVLRAAGEAKKMLEAGITAARCLGSSVGPDLCRAINEGHVPGPRIMAAGEFICSTDGTWDHIALPIDWARSLDMIADGVENLRAIVRRRVRRGAQVIKVGLSKGHHHHHNHAWGDDPHDEVAAFSLEEVRALVDEAHLNQLKVSAHCIGDEAVRNALDGGVDVIEHGYGITEDTRRRLVDENALLVSTICQLYYHEEAFDPYHYPQHEREVYRRHIAQMREDFQKSLSLGVRYALGTDLIGFPTHPQNAAAREFEFAVDWGMGAMQAIVSGTAVSAEAMGLQKDIGTVETGKLADMIAVDWDPLADITELQRVRFVMLGGNVVVDKTKSILLH</sequence>
<dbReference type="InterPro" id="IPR051781">
    <property type="entry name" value="Metallo-dep_Hydrolase"/>
</dbReference>
<name>A0A2G9WQL2_9HYPH</name>
<dbReference type="PANTHER" id="PTHR43135">
    <property type="entry name" value="ALPHA-D-RIBOSE 1-METHYLPHOSPHONATE 5-TRIPHOSPHATE DIPHOSPHATASE"/>
    <property type="match status" value="1"/>
</dbReference>